<evidence type="ECO:0000313" key="7">
    <source>
        <dbReference type="Proteomes" id="UP001370490"/>
    </source>
</evidence>
<organism evidence="6 7">
    <name type="scientific">Dillenia turbinata</name>
    <dbReference type="NCBI Taxonomy" id="194707"/>
    <lineage>
        <taxon>Eukaryota</taxon>
        <taxon>Viridiplantae</taxon>
        <taxon>Streptophyta</taxon>
        <taxon>Embryophyta</taxon>
        <taxon>Tracheophyta</taxon>
        <taxon>Spermatophyta</taxon>
        <taxon>Magnoliopsida</taxon>
        <taxon>eudicotyledons</taxon>
        <taxon>Gunneridae</taxon>
        <taxon>Pentapetalae</taxon>
        <taxon>Dilleniales</taxon>
        <taxon>Dilleniaceae</taxon>
        <taxon>Dillenia</taxon>
    </lineage>
</organism>
<dbReference type="InterPro" id="IPR012677">
    <property type="entry name" value="Nucleotide-bd_a/b_plait_sf"/>
</dbReference>
<feature type="region of interest" description="Disordered" evidence="3">
    <location>
        <begin position="1"/>
        <end position="62"/>
    </location>
</feature>
<evidence type="ECO:0000259" key="5">
    <source>
        <dbReference type="PROSITE" id="PS50102"/>
    </source>
</evidence>
<dbReference type="PROSITE" id="PS50102">
    <property type="entry name" value="RRM"/>
    <property type="match status" value="2"/>
</dbReference>
<accession>A0AAN8Z470</accession>
<evidence type="ECO:0000256" key="1">
    <source>
        <dbReference type="ARBA" id="ARBA00022884"/>
    </source>
</evidence>
<dbReference type="SUPFAM" id="SSF54928">
    <property type="entry name" value="RNA-binding domain, RBD"/>
    <property type="match status" value="2"/>
</dbReference>
<proteinExistence type="predicted"/>
<dbReference type="PANTHER" id="PTHR48024">
    <property type="entry name" value="GEO13361P1-RELATED"/>
    <property type="match status" value="1"/>
</dbReference>
<dbReference type="PANTHER" id="PTHR48024:SF9">
    <property type="entry name" value="UBP1-ASSOCIATED PROTEINS 1A-RELATED"/>
    <property type="match status" value="1"/>
</dbReference>
<dbReference type="InterPro" id="IPR050886">
    <property type="entry name" value="RNA-binding_reg"/>
</dbReference>
<keyword evidence="4" id="KW-1133">Transmembrane helix</keyword>
<dbReference type="InterPro" id="IPR000504">
    <property type="entry name" value="RRM_dom"/>
</dbReference>
<sequence length="446" mass="48271">MLKNKLKQKLKEKQSKRQKPEKKIDKKTLKSKKKLLKHKDKNDPISANPKSDSSDSESDSEKIQTLLEPYTKDQLIDFICNFSLKDSSLYERILETADRDISHRKIFVHGLGWDTTRENLLSIFEQYGEIDECKVVLDKNTGRAKGYGFVVFKNRKSAKKALKSPRKKVGNRIASCQLASLGGSGSGVGSSNDSSARKIYVSNVGAEVDKEKLRIFFEKFGEIETGPIGFDSGTGKSRGFALFVYKTVEGAKRALEEPHKMFEGQQLHCQKAANGKNKVAGSGSGVVAAQAAQPPLLNAVAAAQNLALYSQIPSLNPMYSGLLGNPNAGLIAPMMGGVIPTSQIGNVGGFGAVTPGLGSLNGAPSVLGAYGSYPGLQLGQSSAARAQGAGGYSGYPPHMWYGLCSFDFECFILVVTSSQLFFCACMFLAFCTFRVKVDIAYSTFCK</sequence>
<feature type="domain" description="RRM" evidence="5">
    <location>
        <begin position="104"/>
        <end position="206"/>
    </location>
</feature>
<feature type="compositionally biased region" description="Basic residues" evidence="3">
    <location>
        <begin position="29"/>
        <end position="39"/>
    </location>
</feature>
<dbReference type="InterPro" id="IPR035979">
    <property type="entry name" value="RBD_domain_sf"/>
</dbReference>
<reference evidence="6 7" key="1">
    <citation type="submission" date="2023-12" db="EMBL/GenBank/DDBJ databases">
        <title>A high-quality genome assembly for Dillenia turbinata (Dilleniales).</title>
        <authorList>
            <person name="Chanderbali A."/>
        </authorList>
    </citation>
    <scope>NUCLEOTIDE SEQUENCE [LARGE SCALE GENOMIC DNA]</scope>
    <source>
        <strain evidence="6">LSX21</strain>
        <tissue evidence="6">Leaf</tissue>
    </source>
</reference>
<keyword evidence="4" id="KW-0472">Membrane</keyword>
<evidence type="ECO:0000256" key="4">
    <source>
        <dbReference type="SAM" id="Phobius"/>
    </source>
</evidence>
<dbReference type="Pfam" id="PF00076">
    <property type="entry name" value="RRM_1"/>
    <property type="match status" value="2"/>
</dbReference>
<feature type="transmembrane region" description="Helical" evidence="4">
    <location>
        <begin position="411"/>
        <end position="433"/>
    </location>
</feature>
<dbReference type="AlphaFoldDB" id="A0AAN8Z470"/>
<dbReference type="GO" id="GO:0005634">
    <property type="term" value="C:nucleus"/>
    <property type="evidence" value="ECO:0007669"/>
    <property type="project" value="TreeGrafter"/>
</dbReference>
<dbReference type="Proteomes" id="UP001370490">
    <property type="component" value="Unassembled WGS sequence"/>
</dbReference>
<protein>
    <submittedName>
        <fullName evidence="6">RNA recognition motif domain</fullName>
    </submittedName>
</protein>
<dbReference type="EMBL" id="JBAMMX010000017">
    <property type="protein sequence ID" value="KAK6924137.1"/>
    <property type="molecule type" value="Genomic_DNA"/>
</dbReference>
<dbReference type="SMART" id="SM00360">
    <property type="entry name" value="RRM"/>
    <property type="match status" value="2"/>
</dbReference>
<feature type="domain" description="RRM" evidence="5">
    <location>
        <begin position="197"/>
        <end position="274"/>
    </location>
</feature>
<keyword evidence="7" id="KW-1185">Reference proteome</keyword>
<evidence type="ECO:0000256" key="2">
    <source>
        <dbReference type="PROSITE-ProRule" id="PRU00176"/>
    </source>
</evidence>
<gene>
    <name evidence="6" type="ORF">RJ641_010337</name>
</gene>
<keyword evidence="4" id="KW-0812">Transmembrane</keyword>
<dbReference type="GO" id="GO:0003723">
    <property type="term" value="F:RNA binding"/>
    <property type="evidence" value="ECO:0007669"/>
    <property type="project" value="UniProtKB-UniRule"/>
</dbReference>
<dbReference type="Gene3D" id="3.30.70.330">
    <property type="match status" value="2"/>
</dbReference>
<keyword evidence="1 2" id="KW-0694">RNA-binding</keyword>
<evidence type="ECO:0000313" key="6">
    <source>
        <dbReference type="EMBL" id="KAK6924137.1"/>
    </source>
</evidence>
<name>A0AAN8Z470_9MAGN</name>
<evidence type="ECO:0000256" key="3">
    <source>
        <dbReference type="SAM" id="MobiDB-lite"/>
    </source>
</evidence>
<comment type="caution">
    <text evidence="6">The sequence shown here is derived from an EMBL/GenBank/DDBJ whole genome shotgun (WGS) entry which is preliminary data.</text>
</comment>